<keyword evidence="2" id="KW-1185">Reference proteome</keyword>
<dbReference type="AlphaFoldDB" id="F4PZ40"/>
<name>F4PZ40_CACFS</name>
<proteinExistence type="predicted"/>
<gene>
    <name evidence="1" type="ORF">DFA_02313</name>
</gene>
<protein>
    <submittedName>
        <fullName evidence="1">Uncharacterized protein</fullName>
    </submittedName>
</protein>
<reference evidence="2" key="1">
    <citation type="journal article" date="2011" name="Genome Res.">
        <title>Phylogeny-wide analysis of social amoeba genomes highlights ancient origins for complex intercellular communication.</title>
        <authorList>
            <person name="Heidel A.J."/>
            <person name="Lawal H.M."/>
            <person name="Felder M."/>
            <person name="Schilde C."/>
            <person name="Helps N.R."/>
            <person name="Tunggal B."/>
            <person name="Rivero F."/>
            <person name="John U."/>
            <person name="Schleicher M."/>
            <person name="Eichinger L."/>
            <person name="Platzer M."/>
            <person name="Noegel A.A."/>
            <person name="Schaap P."/>
            <person name="Gloeckner G."/>
        </authorList>
    </citation>
    <scope>NUCLEOTIDE SEQUENCE [LARGE SCALE GENOMIC DNA]</scope>
    <source>
        <strain evidence="2">SH3</strain>
    </source>
</reference>
<dbReference type="RefSeq" id="XP_004366702.1">
    <property type="nucleotide sequence ID" value="XM_004366645.1"/>
</dbReference>
<accession>F4PZ40</accession>
<dbReference type="KEGG" id="dfa:DFA_02313"/>
<sequence>MERYHSIFPLSSKYIDYREIKSTVEMTYQIIGMLVNGVGQTMWNGGTIPIEESIIVHFYEWLIQISDVSDDFFNS</sequence>
<dbReference type="EMBL" id="GL883016">
    <property type="protein sequence ID" value="EGG19069.1"/>
    <property type="molecule type" value="Genomic_DNA"/>
</dbReference>
<organism evidence="1 2">
    <name type="scientific">Cavenderia fasciculata</name>
    <name type="common">Slime mold</name>
    <name type="synonym">Dictyostelium fasciculatum</name>
    <dbReference type="NCBI Taxonomy" id="261658"/>
    <lineage>
        <taxon>Eukaryota</taxon>
        <taxon>Amoebozoa</taxon>
        <taxon>Evosea</taxon>
        <taxon>Eumycetozoa</taxon>
        <taxon>Dictyostelia</taxon>
        <taxon>Acytosteliales</taxon>
        <taxon>Cavenderiaceae</taxon>
        <taxon>Cavenderia</taxon>
    </lineage>
</organism>
<dbReference type="GeneID" id="14871199"/>
<evidence type="ECO:0000313" key="1">
    <source>
        <dbReference type="EMBL" id="EGG19069.1"/>
    </source>
</evidence>
<dbReference type="Proteomes" id="UP000007797">
    <property type="component" value="Unassembled WGS sequence"/>
</dbReference>
<evidence type="ECO:0000313" key="2">
    <source>
        <dbReference type="Proteomes" id="UP000007797"/>
    </source>
</evidence>